<proteinExistence type="predicted"/>
<dbReference type="InterPro" id="IPR039844">
    <property type="entry name" value="URB1"/>
</dbReference>
<comment type="caution">
    <text evidence="1">The sequence shown here is derived from an EMBL/GenBank/DDBJ whole genome shotgun (WGS) entry which is preliminary data.</text>
</comment>
<dbReference type="GO" id="GO:0000463">
    <property type="term" value="P:maturation of LSU-rRNA from tricistronic rRNA transcript (SSU-rRNA, 5.8S rRNA, LSU-rRNA)"/>
    <property type="evidence" value="ECO:0007669"/>
    <property type="project" value="TreeGrafter"/>
</dbReference>
<accession>A0AAV0YCY8</accession>
<dbReference type="GO" id="GO:0000466">
    <property type="term" value="P:maturation of 5.8S rRNA from tricistronic rRNA transcript (SSU-rRNA, 5.8S rRNA, LSU-rRNA)"/>
    <property type="evidence" value="ECO:0007669"/>
    <property type="project" value="TreeGrafter"/>
</dbReference>
<gene>
    <name evidence="1" type="ORF">VFH_U046080</name>
</gene>
<evidence type="ECO:0000313" key="2">
    <source>
        <dbReference type="Proteomes" id="UP001157006"/>
    </source>
</evidence>
<reference evidence="1 2" key="1">
    <citation type="submission" date="2023-01" db="EMBL/GenBank/DDBJ databases">
        <authorList>
            <person name="Kreplak J."/>
        </authorList>
    </citation>
    <scope>NUCLEOTIDE SEQUENCE [LARGE SCALE GENOMIC DNA]</scope>
</reference>
<protein>
    <submittedName>
        <fullName evidence="1">Uncharacterized protein</fullName>
    </submittedName>
</protein>
<keyword evidence="2" id="KW-1185">Reference proteome</keyword>
<dbReference type="PANTHER" id="PTHR13500:SF0">
    <property type="entry name" value="NUCLEOLAR PRE-RIBOSOMAL-ASSOCIATED PROTEIN 1"/>
    <property type="match status" value="1"/>
</dbReference>
<dbReference type="GO" id="GO:0005730">
    <property type="term" value="C:nucleolus"/>
    <property type="evidence" value="ECO:0007669"/>
    <property type="project" value="TreeGrafter"/>
</dbReference>
<dbReference type="PANTHER" id="PTHR13500">
    <property type="entry name" value="NUCLEOLAR PRERIBOSOMAL-ASSOCIATED PROTEIN 1"/>
    <property type="match status" value="1"/>
</dbReference>
<sequence length="259" mass="29191">MSAPPISIFLMDQERLRNFIIWAITTALASDSSQRLRSNESSIFVKKKKELGEESRDDSLVSKFLRWLTASVINGKLHQKSNDIYSGFTETHKLESLHSLLVHVENTSGQRHDINIGCEELLASTVFYLQLLPGINQELLPSVVSALCLLTFGASNLQVGRTILFQDYDTIISSNSLRVRCPLEANPDWRWSFYQPRKDQSLEFTGTGTENMTEYHACQTLLVVVANVLGGKKLESACLSPLDVEISSLIKWERSLLRN</sequence>
<evidence type="ECO:0000313" key="1">
    <source>
        <dbReference type="EMBL" id="CAI8583825.1"/>
    </source>
</evidence>
<dbReference type="AlphaFoldDB" id="A0AAV0YCY8"/>
<dbReference type="EMBL" id="CATIWC010001097">
    <property type="protein sequence ID" value="CAI8583825.1"/>
    <property type="molecule type" value="Genomic_DNA"/>
</dbReference>
<organism evidence="1 2">
    <name type="scientific">Vicia faba</name>
    <name type="common">Broad bean</name>
    <name type="synonym">Faba vulgaris</name>
    <dbReference type="NCBI Taxonomy" id="3906"/>
    <lineage>
        <taxon>Eukaryota</taxon>
        <taxon>Viridiplantae</taxon>
        <taxon>Streptophyta</taxon>
        <taxon>Embryophyta</taxon>
        <taxon>Tracheophyta</taxon>
        <taxon>Spermatophyta</taxon>
        <taxon>Magnoliopsida</taxon>
        <taxon>eudicotyledons</taxon>
        <taxon>Gunneridae</taxon>
        <taxon>Pentapetalae</taxon>
        <taxon>rosids</taxon>
        <taxon>fabids</taxon>
        <taxon>Fabales</taxon>
        <taxon>Fabaceae</taxon>
        <taxon>Papilionoideae</taxon>
        <taxon>50 kb inversion clade</taxon>
        <taxon>NPAAA clade</taxon>
        <taxon>Hologalegina</taxon>
        <taxon>IRL clade</taxon>
        <taxon>Fabeae</taxon>
        <taxon>Vicia</taxon>
    </lineage>
</organism>
<name>A0AAV0YCY8_VICFA</name>
<dbReference type="Proteomes" id="UP001157006">
    <property type="component" value="Unassembled WGS sequence"/>
</dbReference>